<dbReference type="OrthoDB" id="8250698at2759"/>
<dbReference type="InterPro" id="IPR004119">
    <property type="entry name" value="EcKL"/>
</dbReference>
<dbReference type="PANTHER" id="PTHR11012">
    <property type="entry name" value="PROTEIN KINASE-LIKE DOMAIN-CONTAINING"/>
    <property type="match status" value="1"/>
</dbReference>
<evidence type="ECO:0000313" key="5">
    <source>
        <dbReference type="RefSeq" id="XP_025831927.1"/>
    </source>
</evidence>
<dbReference type="SUPFAM" id="SSF56112">
    <property type="entry name" value="Protein kinase-like (PK-like)"/>
    <property type="match status" value="1"/>
</dbReference>
<name>A0A1W4XI29_AGRPL</name>
<keyword evidence="2" id="KW-1185">Reference proteome</keyword>
<dbReference type="Pfam" id="PF02958">
    <property type="entry name" value="EcKL"/>
    <property type="match status" value="1"/>
</dbReference>
<organism evidence="2 3">
    <name type="scientific">Agrilus planipennis</name>
    <name type="common">Emerald ash borer</name>
    <name type="synonym">Agrilus marcopoli</name>
    <dbReference type="NCBI Taxonomy" id="224129"/>
    <lineage>
        <taxon>Eukaryota</taxon>
        <taxon>Metazoa</taxon>
        <taxon>Ecdysozoa</taxon>
        <taxon>Arthropoda</taxon>
        <taxon>Hexapoda</taxon>
        <taxon>Insecta</taxon>
        <taxon>Pterygota</taxon>
        <taxon>Neoptera</taxon>
        <taxon>Endopterygota</taxon>
        <taxon>Coleoptera</taxon>
        <taxon>Polyphaga</taxon>
        <taxon>Elateriformia</taxon>
        <taxon>Buprestoidea</taxon>
        <taxon>Buprestidae</taxon>
        <taxon>Agrilinae</taxon>
        <taxon>Agrilus</taxon>
    </lineage>
</organism>
<dbReference type="Proteomes" id="UP000192223">
    <property type="component" value="Unplaced"/>
</dbReference>
<dbReference type="KEGG" id="apln:108741959"/>
<feature type="domain" description="CHK kinase-like" evidence="1">
    <location>
        <begin position="118"/>
        <end position="314"/>
    </location>
</feature>
<dbReference type="GeneID" id="108741959"/>
<dbReference type="RefSeq" id="XP_018332442.2">
    <property type="nucleotide sequence ID" value="XM_018476940.2"/>
</dbReference>
<dbReference type="STRING" id="224129.A0A1W4XI29"/>
<evidence type="ECO:0000313" key="4">
    <source>
        <dbReference type="RefSeq" id="XP_025831926.1"/>
    </source>
</evidence>
<dbReference type="RefSeq" id="XP_025831926.1">
    <property type="nucleotide sequence ID" value="XM_025976141.1"/>
</dbReference>
<sequence>MNLQKAINEIIRENNIQNPDVTISPATRGGYFGDPSKIKIEGTSAANEKKSFHLFLKSIPKSMPATLPGHQAYMNEITMYRDAFPTFSEFQEEKGVTEPFDSTVKCHKCSDVEFKEFLIFDDLTEMGFVLWDKKNPMTSQCIELILKQTAKFHAVSFALRDQRPQVFSNLSEKLYCNTMIDFFKNPDNLHLSKLNSEIALECIDKVKEENVYKIYKNFIENDLKTAALHCSVMDKTVIIHGDRWCNNFMFKFEDSQNMKSINKAVFLDWQCSRLSSPVVDLCYFLYCNAPQEVFDNLDCYLKLYHDSLSLALTEMGTDVQKVFSFNDLQNHWKLYSKFGLVMAASLLNMYYNPIHNEALDMEQIGSNKDDLTKSFVNSDIVKNEIFKERMRGIIVHFVNNGFI</sequence>
<dbReference type="SMART" id="SM00587">
    <property type="entry name" value="CHK"/>
    <property type="match status" value="1"/>
</dbReference>
<dbReference type="RefSeq" id="XP_025831927.1">
    <property type="nucleotide sequence ID" value="XM_025976142.1"/>
</dbReference>
<evidence type="ECO:0000313" key="2">
    <source>
        <dbReference type="Proteomes" id="UP000192223"/>
    </source>
</evidence>
<dbReference type="PANTHER" id="PTHR11012:SF30">
    <property type="entry name" value="PROTEIN KINASE-LIKE DOMAIN-CONTAINING"/>
    <property type="match status" value="1"/>
</dbReference>
<gene>
    <name evidence="3 4 5" type="primary">LOC108741959</name>
</gene>
<dbReference type="Gene3D" id="3.90.1200.10">
    <property type="match status" value="1"/>
</dbReference>
<accession>A0A1W4XI29</accession>
<protein>
    <submittedName>
        <fullName evidence="3 4">Uncharacterized protein LOC108741959</fullName>
    </submittedName>
</protein>
<reference evidence="3 4" key="1">
    <citation type="submission" date="2025-04" db="UniProtKB">
        <authorList>
            <consortium name="RefSeq"/>
        </authorList>
    </citation>
    <scope>IDENTIFICATION</scope>
    <source>
        <tissue evidence="3 4">Entire body</tissue>
    </source>
</reference>
<evidence type="ECO:0000259" key="1">
    <source>
        <dbReference type="SMART" id="SM00587"/>
    </source>
</evidence>
<proteinExistence type="predicted"/>
<dbReference type="AlphaFoldDB" id="A0A1W4XI29"/>
<dbReference type="InterPro" id="IPR015897">
    <property type="entry name" value="CHK_kinase-like"/>
</dbReference>
<dbReference type="InterPro" id="IPR011009">
    <property type="entry name" value="Kinase-like_dom_sf"/>
</dbReference>
<evidence type="ECO:0000313" key="3">
    <source>
        <dbReference type="RefSeq" id="XP_018332442.2"/>
    </source>
</evidence>